<evidence type="ECO:0000313" key="3">
    <source>
        <dbReference type="Proteomes" id="UP001171620"/>
    </source>
</evidence>
<dbReference type="AlphaFoldDB" id="A0AAW7T756"/>
<dbReference type="Pfam" id="PF01936">
    <property type="entry name" value="NYN"/>
    <property type="match status" value="1"/>
</dbReference>
<organism evidence="2 3">
    <name type="scientific">Burkholderia vietnamiensis</name>
    <dbReference type="NCBI Taxonomy" id="60552"/>
    <lineage>
        <taxon>Bacteria</taxon>
        <taxon>Pseudomonadati</taxon>
        <taxon>Pseudomonadota</taxon>
        <taxon>Betaproteobacteria</taxon>
        <taxon>Burkholderiales</taxon>
        <taxon>Burkholderiaceae</taxon>
        <taxon>Burkholderia</taxon>
        <taxon>Burkholderia cepacia complex</taxon>
    </lineage>
</organism>
<dbReference type="PANTHER" id="PTHR35458">
    <property type="entry name" value="SLR0755 PROTEIN"/>
    <property type="match status" value="1"/>
</dbReference>
<evidence type="ECO:0000313" key="2">
    <source>
        <dbReference type="EMBL" id="MDN7797686.1"/>
    </source>
</evidence>
<comment type="caution">
    <text evidence="2">The sequence shown here is derived from an EMBL/GenBank/DDBJ whole genome shotgun (WGS) entry which is preliminary data.</text>
</comment>
<dbReference type="GO" id="GO:0004540">
    <property type="term" value="F:RNA nuclease activity"/>
    <property type="evidence" value="ECO:0007669"/>
    <property type="project" value="InterPro"/>
</dbReference>
<dbReference type="Gene3D" id="3.40.50.1010">
    <property type="entry name" value="5'-nuclease"/>
    <property type="match status" value="1"/>
</dbReference>
<dbReference type="EMBL" id="JAUJRV010000021">
    <property type="protein sequence ID" value="MDN7797686.1"/>
    <property type="molecule type" value="Genomic_DNA"/>
</dbReference>
<dbReference type="Proteomes" id="UP001171620">
    <property type="component" value="Unassembled WGS sequence"/>
</dbReference>
<reference evidence="2" key="1">
    <citation type="submission" date="2023-07" db="EMBL/GenBank/DDBJ databases">
        <title>A collection of bacterial strains from the Burkholderia cepacia Research Laboratory and Repository.</title>
        <authorList>
            <person name="Lipuma J."/>
            <person name="Spilker T."/>
            <person name="Caverly L."/>
        </authorList>
    </citation>
    <scope>NUCLEOTIDE SEQUENCE</scope>
    <source>
        <strain evidence="2">AU44268</strain>
    </source>
</reference>
<dbReference type="SUPFAM" id="SSF53822">
    <property type="entry name" value="Periplasmic binding protein-like I"/>
    <property type="match status" value="1"/>
</dbReference>
<gene>
    <name evidence="2" type="ORF">QZM33_22350</name>
</gene>
<dbReference type="InterPro" id="IPR047140">
    <property type="entry name" value="LabA"/>
</dbReference>
<sequence>MTTMRRVGVYVDGSSMDANGGHMMRYEVLRALAGRAGATIQRLHAYLSFDERRASRSPDYDTRMKAYQAALRDKGFRVTVKALRHYADEDGTETIKSNSDLGMAIDALSESDRLDTVLIATSDGDFAEVVRALQKKGCRVEVLGFNNVAAELRDAADQFISGYLVPGLLPVRDWGAGGPAWGQVGSRVRGICNRFEPDDGYGFIAFWPSLPDTPLLAAAETSPAYFRSSSVQDPSVLLRLPSRSTVLEFELATPAKQNGAPEARRIQIVSGA</sequence>
<proteinExistence type="predicted"/>
<dbReference type="InterPro" id="IPR021139">
    <property type="entry name" value="NYN"/>
</dbReference>
<dbReference type="InterPro" id="IPR028082">
    <property type="entry name" value="Peripla_BP_I"/>
</dbReference>
<name>A0AAW7T756_BURVI</name>
<accession>A0AAW7T756</accession>
<dbReference type="CDD" id="cd10911">
    <property type="entry name" value="PIN_LabA"/>
    <property type="match status" value="1"/>
</dbReference>
<dbReference type="PANTHER" id="PTHR35458:SF8">
    <property type="entry name" value="SLR0650 PROTEIN"/>
    <property type="match status" value="1"/>
</dbReference>
<feature type="domain" description="NYN" evidence="1">
    <location>
        <begin position="6"/>
        <end position="161"/>
    </location>
</feature>
<protein>
    <submittedName>
        <fullName evidence="2">NYN domain-containing protein</fullName>
    </submittedName>
</protein>
<evidence type="ECO:0000259" key="1">
    <source>
        <dbReference type="Pfam" id="PF01936"/>
    </source>
</evidence>
<dbReference type="RefSeq" id="WP_046425745.1">
    <property type="nucleotide sequence ID" value="NZ_CADFFH010000005.1"/>
</dbReference>